<evidence type="ECO:0000256" key="9">
    <source>
        <dbReference type="ARBA" id="ARBA00023136"/>
    </source>
</evidence>
<reference evidence="12 13" key="1">
    <citation type="submission" date="2020-08" db="EMBL/GenBank/DDBJ databases">
        <title>Genome sequence of Tessaracoccus defluvii JCM 17540T.</title>
        <authorList>
            <person name="Hyun D.-W."/>
            <person name="Bae J.-W."/>
        </authorList>
    </citation>
    <scope>NUCLEOTIDE SEQUENCE [LARGE SCALE GENOMIC DNA]</scope>
    <source>
        <strain evidence="12 13">JCM 17540</strain>
    </source>
</reference>
<dbReference type="EMBL" id="CP060789">
    <property type="protein sequence ID" value="QNP55480.1"/>
    <property type="molecule type" value="Genomic_DNA"/>
</dbReference>
<dbReference type="CDD" id="cd03216">
    <property type="entry name" value="ABC_Carb_Monos_I"/>
    <property type="match status" value="1"/>
</dbReference>
<evidence type="ECO:0000256" key="2">
    <source>
        <dbReference type="ARBA" id="ARBA00022448"/>
    </source>
</evidence>
<name>A0A7H0H4L4_9ACTN</name>
<evidence type="ECO:0000256" key="1">
    <source>
        <dbReference type="ARBA" id="ARBA00004202"/>
    </source>
</evidence>
<dbReference type="InterPro" id="IPR050107">
    <property type="entry name" value="ABC_carbohydrate_import_ATPase"/>
</dbReference>
<keyword evidence="5" id="KW-0677">Repeat</keyword>
<dbReference type="SUPFAM" id="SSF52540">
    <property type="entry name" value="P-loop containing nucleoside triphosphate hydrolases"/>
    <property type="match status" value="2"/>
</dbReference>
<dbReference type="Pfam" id="PF00005">
    <property type="entry name" value="ABC_tran"/>
    <property type="match status" value="2"/>
</dbReference>
<proteinExistence type="predicted"/>
<accession>A0A7H0H4L4</accession>
<dbReference type="InterPro" id="IPR003439">
    <property type="entry name" value="ABC_transporter-like_ATP-bd"/>
</dbReference>
<dbReference type="CDD" id="cd03215">
    <property type="entry name" value="ABC_Carb_Monos_II"/>
    <property type="match status" value="1"/>
</dbReference>
<dbReference type="SMART" id="SM00382">
    <property type="entry name" value="AAA"/>
    <property type="match status" value="2"/>
</dbReference>
<dbReference type="InterPro" id="IPR027417">
    <property type="entry name" value="P-loop_NTPase"/>
</dbReference>
<dbReference type="InterPro" id="IPR003593">
    <property type="entry name" value="AAA+_ATPase"/>
</dbReference>
<dbReference type="PROSITE" id="PS00211">
    <property type="entry name" value="ABC_TRANSPORTER_1"/>
    <property type="match status" value="1"/>
</dbReference>
<keyword evidence="3" id="KW-1003">Cell membrane</keyword>
<dbReference type="GO" id="GO:0016887">
    <property type="term" value="F:ATP hydrolysis activity"/>
    <property type="evidence" value="ECO:0007669"/>
    <property type="project" value="InterPro"/>
</dbReference>
<evidence type="ECO:0000256" key="10">
    <source>
        <dbReference type="SAM" id="MobiDB-lite"/>
    </source>
</evidence>
<protein>
    <submittedName>
        <fullName evidence="12">Sugar ABC transporter ATP-binding protein</fullName>
    </submittedName>
</protein>
<dbReference type="GO" id="GO:0005886">
    <property type="term" value="C:plasma membrane"/>
    <property type="evidence" value="ECO:0007669"/>
    <property type="project" value="UniProtKB-SubCell"/>
</dbReference>
<dbReference type="PANTHER" id="PTHR43790:SF1">
    <property type="entry name" value="XYLOSE IMPORT ATP-BINDING PROTEIN XYLG"/>
    <property type="match status" value="1"/>
</dbReference>
<feature type="compositionally biased region" description="Basic and acidic residues" evidence="10">
    <location>
        <begin position="1"/>
        <end position="11"/>
    </location>
</feature>
<dbReference type="AlphaFoldDB" id="A0A7H0H4L4"/>
<gene>
    <name evidence="12" type="ORF">H9L22_14980</name>
</gene>
<evidence type="ECO:0000256" key="6">
    <source>
        <dbReference type="ARBA" id="ARBA00022741"/>
    </source>
</evidence>
<dbReference type="PROSITE" id="PS50893">
    <property type="entry name" value="ABC_TRANSPORTER_2"/>
    <property type="match status" value="2"/>
</dbReference>
<dbReference type="FunFam" id="3.40.50.300:FF:000127">
    <property type="entry name" value="Ribose import ATP-binding protein RbsA"/>
    <property type="match status" value="1"/>
</dbReference>
<evidence type="ECO:0000256" key="5">
    <source>
        <dbReference type="ARBA" id="ARBA00022737"/>
    </source>
</evidence>
<dbReference type="PANTHER" id="PTHR43790">
    <property type="entry name" value="CARBOHYDRATE TRANSPORT ATP-BINDING PROTEIN MG119-RELATED"/>
    <property type="match status" value="1"/>
</dbReference>
<feature type="domain" description="ABC transporter" evidence="11">
    <location>
        <begin position="267"/>
        <end position="520"/>
    </location>
</feature>
<evidence type="ECO:0000313" key="13">
    <source>
        <dbReference type="Proteomes" id="UP000516117"/>
    </source>
</evidence>
<keyword evidence="4" id="KW-0762">Sugar transport</keyword>
<organism evidence="12 13">
    <name type="scientific">Tessaracoccus defluvii</name>
    <dbReference type="NCBI Taxonomy" id="1285901"/>
    <lineage>
        <taxon>Bacteria</taxon>
        <taxon>Bacillati</taxon>
        <taxon>Actinomycetota</taxon>
        <taxon>Actinomycetes</taxon>
        <taxon>Propionibacteriales</taxon>
        <taxon>Propionibacteriaceae</taxon>
        <taxon>Tessaracoccus</taxon>
    </lineage>
</organism>
<feature type="region of interest" description="Disordered" evidence="10">
    <location>
        <begin position="1"/>
        <end position="26"/>
    </location>
</feature>
<keyword evidence="7 12" id="KW-0067">ATP-binding</keyword>
<evidence type="ECO:0000256" key="4">
    <source>
        <dbReference type="ARBA" id="ARBA00022597"/>
    </source>
</evidence>
<comment type="subcellular location">
    <subcellularLocation>
        <location evidence="1">Cell membrane</location>
        <topology evidence="1">Peripheral membrane protein</topology>
    </subcellularLocation>
</comment>
<keyword evidence="6" id="KW-0547">Nucleotide-binding</keyword>
<dbReference type="GO" id="GO:0005524">
    <property type="term" value="F:ATP binding"/>
    <property type="evidence" value="ECO:0007669"/>
    <property type="project" value="UniProtKB-KW"/>
</dbReference>
<evidence type="ECO:0000259" key="11">
    <source>
        <dbReference type="PROSITE" id="PS50893"/>
    </source>
</evidence>
<keyword evidence="13" id="KW-1185">Reference proteome</keyword>
<evidence type="ECO:0000313" key="12">
    <source>
        <dbReference type="EMBL" id="QNP55480.1"/>
    </source>
</evidence>
<evidence type="ECO:0000256" key="8">
    <source>
        <dbReference type="ARBA" id="ARBA00022967"/>
    </source>
</evidence>
<keyword evidence="8" id="KW-1278">Translocase</keyword>
<keyword evidence="2" id="KW-0813">Transport</keyword>
<sequence length="522" mass="56464">MRTPNCDERGGSVEQEPVTSAQAAGGDKQPILSVRGISKRFGGVQALDDVSLDLYPGEVHCLAGENGCGKSTLIKVISGAETPDSGEIVIEGASHRHMNTTSAIESGIQVIYQDFSLFPSLTVAENIVLTSAIAVQKKFYTSGAARATAKAIVDELQLDLDLDAEVGELSVANKQLTAICRALVSDARVIFMDEPTTALTHTEVKRLFQIVDQLRDRGVALVFVSHKLTEILQISQQVTIMRSGKVVKTGPVSEFDTRSIARHMTGRDIEDVRIVSDLPESSPLCMEVKDLTLNGAFWDVNFDVRRGEIIGVTGLLGSGRTEIAESLFGLLPPDRGEVLVDGERVELSSINGSVSAGIGYVPEDRLTQGLFLEKSIADNITAGSLDQHRTRWHTLDFRKVKATIHRLFTELRIKAPNAKAAVRTLSGGNAQRVVLAKWLATKPKVLILNGPTVGVDVGSKEQILELLREQASEGMAIIVISDDEPELVACCHRVLVVTKGRITTELRGDDVSVERIQESMAA</sequence>
<dbReference type="InterPro" id="IPR017871">
    <property type="entry name" value="ABC_transporter-like_CS"/>
</dbReference>
<keyword evidence="9" id="KW-0472">Membrane</keyword>
<dbReference type="Proteomes" id="UP000516117">
    <property type="component" value="Chromosome"/>
</dbReference>
<evidence type="ECO:0000256" key="3">
    <source>
        <dbReference type="ARBA" id="ARBA00022475"/>
    </source>
</evidence>
<dbReference type="Gene3D" id="3.40.50.300">
    <property type="entry name" value="P-loop containing nucleotide triphosphate hydrolases"/>
    <property type="match status" value="2"/>
</dbReference>
<feature type="domain" description="ABC transporter" evidence="11">
    <location>
        <begin position="32"/>
        <end position="268"/>
    </location>
</feature>
<dbReference type="KEGG" id="tdf:H9L22_14980"/>
<evidence type="ECO:0000256" key="7">
    <source>
        <dbReference type="ARBA" id="ARBA00022840"/>
    </source>
</evidence>